<dbReference type="InterPro" id="IPR050091">
    <property type="entry name" value="PKS_NRPS_Biosynth_Enz"/>
</dbReference>
<dbReference type="Pfam" id="PF00550">
    <property type="entry name" value="PP-binding"/>
    <property type="match status" value="1"/>
</dbReference>
<dbReference type="InterPro" id="IPR036736">
    <property type="entry name" value="ACP-like_sf"/>
</dbReference>
<dbReference type="InterPro" id="IPR001031">
    <property type="entry name" value="Thioesterase"/>
</dbReference>
<organism evidence="7 8">
    <name type="scientific">Gigaspora margarita</name>
    <dbReference type="NCBI Taxonomy" id="4874"/>
    <lineage>
        <taxon>Eukaryota</taxon>
        <taxon>Fungi</taxon>
        <taxon>Fungi incertae sedis</taxon>
        <taxon>Mucoromycota</taxon>
        <taxon>Glomeromycotina</taxon>
        <taxon>Glomeromycetes</taxon>
        <taxon>Diversisporales</taxon>
        <taxon>Gigasporaceae</taxon>
        <taxon>Gigaspora</taxon>
    </lineage>
</organism>
<dbReference type="PANTHER" id="PTHR43775">
    <property type="entry name" value="FATTY ACID SYNTHASE"/>
    <property type="match status" value="1"/>
</dbReference>
<dbReference type="Pfam" id="PF16197">
    <property type="entry name" value="KAsynt_C_assoc"/>
    <property type="match status" value="1"/>
</dbReference>
<dbReference type="InterPro" id="IPR006162">
    <property type="entry name" value="Ppantetheine_attach_site"/>
</dbReference>
<protein>
    <submittedName>
        <fullName evidence="7">Polyketide synthase</fullName>
    </submittedName>
</protein>
<comment type="caution">
    <text evidence="7">The sequence shown here is derived from an EMBL/GenBank/DDBJ whole genome shotgun (WGS) entry which is preliminary data.</text>
</comment>
<dbReference type="Proteomes" id="UP000439903">
    <property type="component" value="Unassembled WGS sequence"/>
</dbReference>
<dbReference type="CDD" id="cd00833">
    <property type="entry name" value="PKS"/>
    <property type="match status" value="1"/>
</dbReference>
<dbReference type="Gene3D" id="3.30.70.3290">
    <property type="match status" value="1"/>
</dbReference>
<dbReference type="SMART" id="SM00827">
    <property type="entry name" value="PKS_AT"/>
    <property type="match status" value="1"/>
</dbReference>
<evidence type="ECO:0000256" key="2">
    <source>
        <dbReference type="ARBA" id="ARBA00022553"/>
    </source>
</evidence>
<feature type="domain" description="Carrier" evidence="5">
    <location>
        <begin position="946"/>
        <end position="1022"/>
    </location>
</feature>
<dbReference type="InterPro" id="IPR001227">
    <property type="entry name" value="Ac_transferase_dom_sf"/>
</dbReference>
<dbReference type="InterPro" id="IPR014043">
    <property type="entry name" value="Acyl_transferase_dom"/>
</dbReference>
<dbReference type="PROSITE" id="PS52004">
    <property type="entry name" value="KS3_2"/>
    <property type="match status" value="1"/>
</dbReference>
<feature type="domain" description="Ketosynthase family 3 (KS3)" evidence="6">
    <location>
        <begin position="39"/>
        <end position="466"/>
    </location>
</feature>
<dbReference type="GO" id="GO:0004312">
    <property type="term" value="F:fatty acid synthase activity"/>
    <property type="evidence" value="ECO:0007669"/>
    <property type="project" value="TreeGrafter"/>
</dbReference>
<evidence type="ECO:0000256" key="4">
    <source>
        <dbReference type="SAM" id="MobiDB-lite"/>
    </source>
</evidence>
<dbReference type="SMART" id="SM00825">
    <property type="entry name" value="PKS_KS"/>
    <property type="match status" value="1"/>
</dbReference>
<dbReference type="Pfam" id="PF00109">
    <property type="entry name" value="ketoacyl-synt"/>
    <property type="match status" value="1"/>
</dbReference>
<evidence type="ECO:0000259" key="5">
    <source>
        <dbReference type="PROSITE" id="PS50075"/>
    </source>
</evidence>
<dbReference type="EMBL" id="WTPW01002749">
    <property type="protein sequence ID" value="KAF0367615.1"/>
    <property type="molecule type" value="Genomic_DNA"/>
</dbReference>
<dbReference type="Pfam" id="PF00975">
    <property type="entry name" value="Thioesterase"/>
    <property type="match status" value="1"/>
</dbReference>
<dbReference type="GO" id="GO:0006633">
    <property type="term" value="P:fatty acid biosynthetic process"/>
    <property type="evidence" value="ECO:0007669"/>
    <property type="project" value="TreeGrafter"/>
</dbReference>
<dbReference type="Gene3D" id="1.10.1200.10">
    <property type="entry name" value="ACP-like"/>
    <property type="match status" value="1"/>
</dbReference>
<keyword evidence="1" id="KW-0596">Phosphopantetheine</keyword>
<dbReference type="InterPro" id="IPR032821">
    <property type="entry name" value="PKS_assoc"/>
</dbReference>
<dbReference type="Pfam" id="PF02801">
    <property type="entry name" value="Ketoacyl-synt_C"/>
    <property type="match status" value="1"/>
</dbReference>
<sequence length="1312" mass="147622">MKDSDESNINIKNIPPVHKSQLNGNDMPIHASGKSSDDKDIIAIVGMAGCFPGANSVDELWEMVTTGKNALHRFTDKELEQLGIPASLRSNPNYVPTCGLLADIDKFDANFFNINAQDAVNMDPQQRLLLEKSVQALDDAGIDPKREKGKIGVFVATEYSKYKELIPQNNIDIATKLTIDINNAPGGSATIISYLLNLTGPAFSIGSTCSSSLTALKTAYNSIKCEDCDIAIVGTSWLELPQTGYMAQPGFIYSTNGTMRPFDHKSDGTIFTSSVSVIVLKKLSNAIRDQNPISAIIKSIAVNNDGQINKVNFKAPSLDGQCDVIKQAFQLANVSPSEIAFIEAHGTGTRVGDPVEIKALTKAFFESSQELPKQFCAITTVKSNIGHCVIASGLAGIIKTVKSLENRIIPPMASGSFEKSNKKIDFESSPFYVATKLQKFKGQRTMYANVSGFGMGGTNVHCILAEYLKDSKEIEEHSDETNKFILPFSAKCQASLLEIEKKMIIHLESLKDDNALKSVEKTLQIGRSQYIYRDVFVTSSLSDAILQLKMTRMIEKVKFSSPNIIFAFPGQGKHSITIHRQLYRSSKIYREKFMEYVRILQNYDPTVPNLGNYLLDNKQELDIKYYPLLVFMSSHIIANILQKIFKYPIAGMIGHSLGQYVAATLAGIFTIDIALPLVLERTNVMYKMEKGLMLAANISNEIAINFVKTERISLAAVNEPGQCVFSGSPDDIKDLEKSLKECGYKVKQLSTTHAFHSHMTDSILDEFENKIYPLISQAAKCKQMINIPFISNATGDWTKPEEAFTTNFWKTHIRKTVQFESGIKTIQSTIPNTIFVEVGLEQVLNLFIQNILNNEAIVIHGFDSINFSIEKLISNSWCNGIEIDWHTYYKLIKPSLLKVHMIRLPTYQFDHSQSYWAKKSENLINNVNEVFEIQNQHNHVQIQKQETELSIKEKVIMYFKMSLGIDNINEDSDFFETGGNSLKAINLLALLNKGFGINFNSTNILLSSPTPKSLTAFIKDKLMNVKPIDFIENESCSSLITLNHGNPNIFPSIYMIHPVGGSCGIYYNMAKYFGDIPVYGFEFPGLQNHESNSIKYNTVQQYAQNYITDLLKVNPYGPYYLFGSSFGGIVAYEMACELMKREKYIKFVVMVDTPSNQDMPIIPTNLSECLHYIYSLNHDLNELNDIGNNEEKLLQYVAQKIMTSTHQKNHIETSTLKYLKGYFNMVKFDMKAIKEYQLPISSKPFPIMYFKAKIRRENDSKYPEKAWRKLQEMNKEDFEYTELDGNHMSVNFFPNCEIIANAVVRKILCNKN</sequence>
<dbReference type="InterPro" id="IPR020841">
    <property type="entry name" value="PKS_Beta-ketoAc_synthase_dom"/>
</dbReference>
<accession>A0A8H3WXP4</accession>
<dbReference type="SUPFAM" id="SSF47336">
    <property type="entry name" value="ACP-like"/>
    <property type="match status" value="1"/>
</dbReference>
<dbReference type="SUPFAM" id="SSF52151">
    <property type="entry name" value="FabD/lysophospholipase-like"/>
    <property type="match status" value="1"/>
</dbReference>
<evidence type="ECO:0000259" key="6">
    <source>
        <dbReference type="PROSITE" id="PS52004"/>
    </source>
</evidence>
<evidence type="ECO:0000256" key="1">
    <source>
        <dbReference type="ARBA" id="ARBA00022450"/>
    </source>
</evidence>
<evidence type="ECO:0000313" key="7">
    <source>
        <dbReference type="EMBL" id="KAF0367615.1"/>
    </source>
</evidence>
<dbReference type="InterPro" id="IPR014031">
    <property type="entry name" value="Ketoacyl_synth_C"/>
</dbReference>
<dbReference type="Gene3D" id="3.40.50.1820">
    <property type="entry name" value="alpha/beta hydrolase"/>
    <property type="match status" value="1"/>
</dbReference>
<dbReference type="InterPro" id="IPR016035">
    <property type="entry name" value="Acyl_Trfase/lysoPLipase"/>
</dbReference>
<proteinExistence type="predicted"/>
<keyword evidence="2" id="KW-0597">Phosphoprotein</keyword>
<dbReference type="PROSITE" id="PS00012">
    <property type="entry name" value="PHOSPHOPANTETHEINE"/>
    <property type="match status" value="1"/>
</dbReference>
<name>A0A8H3WXP4_GIGMA</name>
<gene>
    <name evidence="7" type="ORF">F8M41_013515</name>
</gene>
<keyword evidence="8" id="KW-1185">Reference proteome</keyword>
<reference evidence="7 8" key="1">
    <citation type="journal article" date="2019" name="Environ. Microbiol.">
        <title>At the nexus of three kingdoms: the genome of the mycorrhizal fungus Gigaspora margarita provides insights into plant, endobacterial and fungal interactions.</title>
        <authorList>
            <person name="Venice F."/>
            <person name="Ghignone S."/>
            <person name="Salvioli di Fossalunga A."/>
            <person name="Amselem J."/>
            <person name="Novero M."/>
            <person name="Xianan X."/>
            <person name="Sedzielewska Toro K."/>
            <person name="Morin E."/>
            <person name="Lipzen A."/>
            <person name="Grigoriev I.V."/>
            <person name="Henrissat B."/>
            <person name="Martin F.M."/>
            <person name="Bonfante P."/>
        </authorList>
    </citation>
    <scope>NUCLEOTIDE SEQUENCE [LARGE SCALE GENOMIC DNA]</scope>
    <source>
        <strain evidence="7 8">BEG34</strain>
    </source>
</reference>
<dbReference type="SUPFAM" id="SSF53901">
    <property type="entry name" value="Thiolase-like"/>
    <property type="match status" value="1"/>
</dbReference>
<dbReference type="InterPro" id="IPR016036">
    <property type="entry name" value="Malonyl_transacylase_ACP-bd"/>
</dbReference>
<dbReference type="Pfam" id="PF00698">
    <property type="entry name" value="Acyl_transf_1"/>
    <property type="match status" value="1"/>
</dbReference>
<dbReference type="InterPro" id="IPR016039">
    <property type="entry name" value="Thiolase-like"/>
</dbReference>
<keyword evidence="3" id="KW-0808">Transferase</keyword>
<dbReference type="InterPro" id="IPR009081">
    <property type="entry name" value="PP-bd_ACP"/>
</dbReference>
<dbReference type="InterPro" id="IPR029058">
    <property type="entry name" value="AB_hydrolase_fold"/>
</dbReference>
<dbReference type="PROSITE" id="PS50075">
    <property type="entry name" value="CARRIER"/>
    <property type="match status" value="1"/>
</dbReference>
<feature type="region of interest" description="Disordered" evidence="4">
    <location>
        <begin position="1"/>
        <end position="34"/>
    </location>
</feature>
<dbReference type="SUPFAM" id="SSF55048">
    <property type="entry name" value="Probable ACP-binding domain of malonyl-CoA ACP transacylase"/>
    <property type="match status" value="1"/>
</dbReference>
<evidence type="ECO:0000313" key="8">
    <source>
        <dbReference type="Proteomes" id="UP000439903"/>
    </source>
</evidence>
<dbReference type="OrthoDB" id="329835at2759"/>
<evidence type="ECO:0000256" key="3">
    <source>
        <dbReference type="ARBA" id="ARBA00022679"/>
    </source>
</evidence>
<dbReference type="PANTHER" id="PTHR43775:SF51">
    <property type="entry name" value="INACTIVE PHENOLPHTHIOCEROL SYNTHESIS POLYKETIDE SYNTHASE TYPE I PKS1-RELATED"/>
    <property type="match status" value="1"/>
</dbReference>
<dbReference type="SUPFAM" id="SSF53474">
    <property type="entry name" value="alpha/beta-Hydrolases"/>
    <property type="match status" value="1"/>
</dbReference>
<dbReference type="InterPro" id="IPR014030">
    <property type="entry name" value="Ketoacyl_synth_N"/>
</dbReference>
<dbReference type="Gene3D" id="3.40.366.10">
    <property type="entry name" value="Malonyl-Coenzyme A Acyl Carrier Protein, domain 2"/>
    <property type="match status" value="1"/>
</dbReference>
<dbReference type="Gene3D" id="3.40.47.10">
    <property type="match status" value="1"/>
</dbReference>